<reference evidence="2 3" key="1">
    <citation type="submission" date="2016-08" db="EMBL/GenBank/DDBJ databases">
        <title>A Parts List for Fungal Cellulosomes Revealed by Comparative Genomics.</title>
        <authorList>
            <consortium name="DOE Joint Genome Institute"/>
            <person name="Haitjema C.H."/>
            <person name="Gilmore S.P."/>
            <person name="Henske J.K."/>
            <person name="Solomon K.V."/>
            <person name="De Groot R."/>
            <person name="Kuo A."/>
            <person name="Mondo S.J."/>
            <person name="Salamov A.A."/>
            <person name="Labutti K."/>
            <person name="Zhao Z."/>
            <person name="Chiniquy J."/>
            <person name="Barry K."/>
            <person name="Brewer H.M."/>
            <person name="Purvine S.O."/>
            <person name="Wright A.T."/>
            <person name="Boxma B."/>
            <person name="Van Alen T."/>
            <person name="Hackstein J.H."/>
            <person name="Baker S.E."/>
            <person name="Grigoriev I.V."/>
            <person name="O'Malley M.A."/>
        </authorList>
    </citation>
    <scope>NUCLEOTIDE SEQUENCE [LARGE SCALE GENOMIC DNA]</scope>
    <source>
        <strain evidence="2 3">G1</strain>
    </source>
</reference>
<sequence length="503" mass="59151">MLEKIILLFLIVGQIILASTSYVEDGKRAKLFEIMDKEVPTFRVTISDDQLKELKVVMQVEKITMAEVLEGIDLNERIHEFEKVKNATLVVEINDKEEKFNKVTFDIGGSSARIYGRQGFNIKIRDKNRDLYGRTHFRIRSDPRDATYLRSKLCCDMLNRLGIPSISANYIKLYVNEEYFGFYVIMDAPKIPWIEQVFGEKDTKNLYKCKEANNFLSLTDGLDLCENEDDEYTDRTEWYNLLKTLDNAQTVEEIEDIFDVDQFLYLAAFEYLIGAWDHFLLGGHNYSMYKNKKTGKWTMLCYDFDSDLGQDIVSIEFMNLNPPKDKNYPYHTVRQWFHLQHHIVDIIIWNNLPRFESKLLEFVNEAFNPTTLFPHIDDLKDFIRPYVLKDKTPDENGLKPGVLNLANPTDYSMEEWEANSEFTTINNQNVGSDAYGIKYWILERYRAVCKEYNLECDPVYMDENYKYPIDKEVEGELNVHKWEGFDYSALMDIINNKLKGRIN</sequence>
<dbReference type="PANTHER" id="PTHR40050">
    <property type="entry name" value="INNER SPORE COAT PROTEIN H"/>
    <property type="match status" value="1"/>
</dbReference>
<dbReference type="Pfam" id="PF08757">
    <property type="entry name" value="CotH"/>
    <property type="match status" value="1"/>
</dbReference>
<dbReference type="PANTHER" id="PTHR40050:SF1">
    <property type="entry name" value="INNER SPORE COAT PROTEIN H"/>
    <property type="match status" value="1"/>
</dbReference>
<evidence type="ECO:0000313" key="2">
    <source>
        <dbReference type="EMBL" id="ORY20680.1"/>
    </source>
</evidence>
<evidence type="ECO:0000313" key="3">
    <source>
        <dbReference type="Proteomes" id="UP000193920"/>
    </source>
</evidence>
<dbReference type="STRING" id="1754190.A0A1Y2AEG8"/>
<keyword evidence="1" id="KW-0732">Signal</keyword>
<feature type="chain" id="PRO_5013186389" description="Coth-domain-containing protein" evidence="1">
    <location>
        <begin position="19"/>
        <end position="503"/>
    </location>
</feature>
<dbReference type="Proteomes" id="UP000193920">
    <property type="component" value="Unassembled WGS sequence"/>
</dbReference>
<evidence type="ECO:0000256" key="1">
    <source>
        <dbReference type="SAM" id="SignalP"/>
    </source>
</evidence>
<proteinExistence type="predicted"/>
<comment type="caution">
    <text evidence="2">The sequence shown here is derived from an EMBL/GenBank/DDBJ whole genome shotgun (WGS) entry which is preliminary data.</text>
</comment>
<dbReference type="EMBL" id="MCOG01000282">
    <property type="protein sequence ID" value="ORY20680.1"/>
    <property type="molecule type" value="Genomic_DNA"/>
</dbReference>
<dbReference type="AlphaFoldDB" id="A0A1Y2AEG8"/>
<organism evidence="2 3">
    <name type="scientific">Neocallimastix californiae</name>
    <dbReference type="NCBI Taxonomy" id="1754190"/>
    <lineage>
        <taxon>Eukaryota</taxon>
        <taxon>Fungi</taxon>
        <taxon>Fungi incertae sedis</taxon>
        <taxon>Chytridiomycota</taxon>
        <taxon>Chytridiomycota incertae sedis</taxon>
        <taxon>Neocallimastigomycetes</taxon>
        <taxon>Neocallimastigales</taxon>
        <taxon>Neocallimastigaceae</taxon>
        <taxon>Neocallimastix</taxon>
    </lineage>
</organism>
<accession>A0A1Y2AEG8</accession>
<dbReference type="OrthoDB" id="10437264at2759"/>
<dbReference type="InterPro" id="IPR014867">
    <property type="entry name" value="Spore_coat_CotH_CotH2/3/7"/>
</dbReference>
<evidence type="ECO:0008006" key="4">
    <source>
        <dbReference type="Google" id="ProtNLM"/>
    </source>
</evidence>
<protein>
    <recommendedName>
        <fullName evidence="4">Coth-domain-containing protein</fullName>
    </recommendedName>
</protein>
<name>A0A1Y2AEG8_9FUNG</name>
<feature type="signal peptide" evidence="1">
    <location>
        <begin position="1"/>
        <end position="18"/>
    </location>
</feature>
<keyword evidence="3" id="KW-1185">Reference proteome</keyword>
<gene>
    <name evidence="2" type="ORF">LY90DRAFT_676631</name>
</gene>